<evidence type="ECO:0000259" key="1">
    <source>
        <dbReference type="Pfam" id="PF13568"/>
    </source>
</evidence>
<dbReference type="InterPro" id="IPR025665">
    <property type="entry name" value="Beta-barrel_OMP_2"/>
</dbReference>
<dbReference type="STRING" id="1640674.SAMN05216323_102814"/>
<sequence>MRWFILVLILMPATIFAQSFKGGIAGGIAMSQVDGDRYAGFHKTGVWAELFVEYPFSKQTSLHLGLSGVQKGSYKKFNELEFYRINLIYAEVPVLLTYRISSRSVLEGGLGFGVLVHSAEKNEMGPLSEIDSPAFNFFEISAQGGFKYFFWARAGGAVKLSYSVLPIRDTKQNSPYRRNAGQYNNLMQISLFYML</sequence>
<dbReference type="EMBL" id="FMYP01000028">
    <property type="protein sequence ID" value="SDC36732.1"/>
    <property type="molecule type" value="Genomic_DNA"/>
</dbReference>
<protein>
    <submittedName>
        <fullName evidence="2">Outer membrane protein beta-barrel domain-containing protein</fullName>
    </submittedName>
</protein>
<gene>
    <name evidence="2" type="ORF">SAMN05216323_102814</name>
</gene>
<reference evidence="2 3" key="1">
    <citation type="submission" date="2016-09" db="EMBL/GenBank/DDBJ databases">
        <authorList>
            <person name="Capua I."/>
            <person name="De Benedictis P."/>
            <person name="Joannis T."/>
            <person name="Lombin L.H."/>
            <person name="Cattoli G."/>
        </authorList>
    </citation>
    <scope>NUCLEOTIDE SEQUENCE [LARGE SCALE GENOMIC DNA]</scope>
    <source>
        <strain evidence="2 3">A7P-90m</strain>
    </source>
</reference>
<dbReference type="AlphaFoldDB" id="A0A1G6L050"/>
<proteinExistence type="predicted"/>
<dbReference type="OrthoDB" id="1001536at2"/>
<accession>A0A1G6L050</accession>
<evidence type="ECO:0000313" key="2">
    <source>
        <dbReference type="EMBL" id="SDC36732.1"/>
    </source>
</evidence>
<organism evidence="2 3">
    <name type="scientific">Williamwhitmania taraxaci</name>
    <dbReference type="NCBI Taxonomy" id="1640674"/>
    <lineage>
        <taxon>Bacteria</taxon>
        <taxon>Pseudomonadati</taxon>
        <taxon>Bacteroidota</taxon>
        <taxon>Bacteroidia</taxon>
        <taxon>Bacteroidales</taxon>
        <taxon>Williamwhitmaniaceae</taxon>
        <taxon>Williamwhitmania</taxon>
    </lineage>
</organism>
<keyword evidence="3" id="KW-1185">Reference proteome</keyword>
<name>A0A1G6L050_9BACT</name>
<dbReference type="Pfam" id="PF13568">
    <property type="entry name" value="OMP_b-brl_2"/>
    <property type="match status" value="1"/>
</dbReference>
<dbReference type="RefSeq" id="WP_092438038.1">
    <property type="nucleotide sequence ID" value="NZ_FMYP01000028.1"/>
</dbReference>
<feature type="domain" description="Outer membrane protein beta-barrel" evidence="1">
    <location>
        <begin position="16"/>
        <end position="153"/>
    </location>
</feature>
<evidence type="ECO:0000313" key="3">
    <source>
        <dbReference type="Proteomes" id="UP000199452"/>
    </source>
</evidence>
<dbReference type="Proteomes" id="UP000199452">
    <property type="component" value="Unassembled WGS sequence"/>
</dbReference>